<dbReference type="InterPro" id="IPR001017">
    <property type="entry name" value="DH_E1"/>
</dbReference>
<proteinExistence type="predicted"/>
<dbReference type="Pfam" id="PF00676">
    <property type="entry name" value="E1_dh"/>
    <property type="match status" value="1"/>
</dbReference>
<dbReference type="CDD" id="cd02000">
    <property type="entry name" value="TPP_E1_PDC_ADC_BCADC"/>
    <property type="match status" value="1"/>
</dbReference>
<comment type="cofactor">
    <cofactor evidence="1">
        <name>thiamine diphosphate</name>
        <dbReference type="ChEBI" id="CHEBI:58937"/>
    </cofactor>
</comment>
<keyword evidence="3" id="KW-0786">Thiamine pyrophosphate</keyword>
<protein>
    <submittedName>
        <fullName evidence="7">Thiamine pyrophosphate-dependent dehydrogenase E1 component subunit alpha</fullName>
    </submittedName>
</protein>
<keyword evidence="2" id="KW-0560">Oxidoreductase</keyword>
<evidence type="ECO:0000313" key="7">
    <source>
        <dbReference type="EMBL" id="NYZ24881.1"/>
    </source>
</evidence>
<dbReference type="PANTHER" id="PTHR11516:SF60">
    <property type="entry name" value="PYRUVATE DEHYDROGENASE E1 COMPONENT SUBUNIT ALPHA"/>
    <property type="match status" value="1"/>
</dbReference>
<evidence type="ECO:0000259" key="6">
    <source>
        <dbReference type="Pfam" id="PF00676"/>
    </source>
</evidence>
<accession>A0ABX2TKJ5</accession>
<evidence type="ECO:0000256" key="2">
    <source>
        <dbReference type="ARBA" id="ARBA00023002"/>
    </source>
</evidence>
<feature type="domain" description="Dehydrogenase E1 component" evidence="6">
    <location>
        <begin position="28"/>
        <end position="286"/>
    </location>
</feature>
<comment type="function">
    <text evidence="4">The pyruvate dehydrogenase complex catalyzes the overall conversion of pyruvate to acetyl-CoA and CO(2). It contains multiple copies of three enzymatic components: pyruvate dehydrogenase (E1), dihydrolipoamide acetyltransferase (E2) and lipoamide dehydrogenase (E3).</text>
</comment>
<dbReference type="EMBL" id="JABFDB010000046">
    <property type="protein sequence ID" value="NYZ24881.1"/>
    <property type="molecule type" value="Genomic_DNA"/>
</dbReference>
<reference evidence="7 8" key="1">
    <citation type="submission" date="2020-05" db="EMBL/GenBank/DDBJ databases">
        <title>Azospirillum oleiclasticum sp. nov, a nitrogen-fixing and heavy crude oil-emulsifying bacterium isolated from the crude oil of Yumen Oilfield.</title>
        <authorList>
            <person name="Wu D."/>
            <person name="Cai M."/>
            <person name="Zhang X."/>
        </authorList>
    </citation>
    <scope>NUCLEOTIDE SEQUENCE [LARGE SCALE GENOMIC DNA]</scope>
    <source>
        <strain evidence="7 8">ROY-1-1-2</strain>
    </source>
</reference>
<keyword evidence="8" id="KW-1185">Reference proteome</keyword>
<comment type="caution">
    <text evidence="7">The sequence shown here is derived from an EMBL/GenBank/DDBJ whole genome shotgun (WGS) entry which is preliminary data.</text>
</comment>
<evidence type="ECO:0000313" key="8">
    <source>
        <dbReference type="Proteomes" id="UP000584642"/>
    </source>
</evidence>
<dbReference type="InterPro" id="IPR050642">
    <property type="entry name" value="PDH_E1_Alpha_Subunit"/>
</dbReference>
<gene>
    <name evidence="7" type="ORF">HND93_34700</name>
</gene>
<name>A0ABX2TKJ5_9PROT</name>
<evidence type="ECO:0000256" key="1">
    <source>
        <dbReference type="ARBA" id="ARBA00001964"/>
    </source>
</evidence>
<comment type="catalytic activity">
    <reaction evidence="5">
        <text>N(6)-[(R)-lipoyl]-L-lysyl-[protein] + pyruvate + H(+) = N(6)-[(R)-S(8)-acetyldihydrolipoyl]-L-lysyl-[protein] + CO2</text>
        <dbReference type="Rhea" id="RHEA:19189"/>
        <dbReference type="Rhea" id="RHEA-COMP:10474"/>
        <dbReference type="Rhea" id="RHEA-COMP:10478"/>
        <dbReference type="ChEBI" id="CHEBI:15361"/>
        <dbReference type="ChEBI" id="CHEBI:15378"/>
        <dbReference type="ChEBI" id="CHEBI:16526"/>
        <dbReference type="ChEBI" id="CHEBI:83099"/>
        <dbReference type="ChEBI" id="CHEBI:83111"/>
        <dbReference type="EC" id="1.2.4.1"/>
    </reaction>
</comment>
<evidence type="ECO:0000256" key="4">
    <source>
        <dbReference type="ARBA" id="ARBA00025211"/>
    </source>
</evidence>
<dbReference type="Proteomes" id="UP000584642">
    <property type="component" value="Unassembled WGS sequence"/>
</dbReference>
<dbReference type="InterPro" id="IPR029061">
    <property type="entry name" value="THDP-binding"/>
</dbReference>
<dbReference type="PANTHER" id="PTHR11516">
    <property type="entry name" value="PYRUVATE DEHYDROGENASE E1 COMPONENT, ALPHA SUBUNIT BACTERIAL AND ORGANELLAR"/>
    <property type="match status" value="1"/>
</dbReference>
<evidence type="ECO:0000256" key="3">
    <source>
        <dbReference type="ARBA" id="ARBA00023052"/>
    </source>
</evidence>
<sequence>MAFTDSEGKSDDDSKVSFESMMYDALKIRLVEEKIIEIYHSDRIQSPVHLSIGQEHVAVGVCAALRRDDPLFGTYRSHAFYLAKGGDLKRMFAELYGKATGGAKGKAGSMHLSAPEVGFMGSSAVVASNIPHAVGAALAARRRGTGQIAVAVFGDGATEEGVFHESINFAALHRLPVLFLCENNGYAVHSPLAARQAYRIGTLAAAYGVPTHSLERGHDMMGIRDLTAATAARVRAGGGPEFLEIHTCRFREHVGPGTDFDAGYRDDAAMLAWQATDPLTVHRDLVDRMTPALLAEIEAAMAFADDSPWPGPEELLTDVL</sequence>
<evidence type="ECO:0000256" key="5">
    <source>
        <dbReference type="ARBA" id="ARBA00051231"/>
    </source>
</evidence>
<organism evidence="7 8">
    <name type="scientific">Azospirillum oleiclasticum</name>
    <dbReference type="NCBI Taxonomy" id="2735135"/>
    <lineage>
        <taxon>Bacteria</taxon>
        <taxon>Pseudomonadati</taxon>
        <taxon>Pseudomonadota</taxon>
        <taxon>Alphaproteobacteria</taxon>
        <taxon>Rhodospirillales</taxon>
        <taxon>Azospirillaceae</taxon>
        <taxon>Azospirillum</taxon>
    </lineage>
</organism>
<dbReference type="Gene3D" id="3.40.50.970">
    <property type="match status" value="1"/>
</dbReference>
<dbReference type="SUPFAM" id="SSF52518">
    <property type="entry name" value="Thiamin diphosphate-binding fold (THDP-binding)"/>
    <property type="match status" value="1"/>
</dbReference>